<dbReference type="Gene3D" id="1.10.1040.10">
    <property type="entry name" value="N-(1-d-carboxylethyl)-l-norvaline Dehydrogenase, domain 2"/>
    <property type="match status" value="1"/>
</dbReference>
<dbReference type="InterPro" id="IPR008927">
    <property type="entry name" value="6-PGluconate_DH-like_C_sf"/>
</dbReference>
<keyword evidence="2" id="KW-1185">Reference proteome</keyword>
<gene>
    <name evidence="1" type="ORF">HRQ87_09415</name>
</gene>
<dbReference type="SUPFAM" id="SSF48179">
    <property type="entry name" value="6-phosphogluconate dehydrogenase C-terminal domain-like"/>
    <property type="match status" value="1"/>
</dbReference>
<dbReference type="RefSeq" id="WP_174137610.1">
    <property type="nucleotide sequence ID" value="NZ_JABUFE010000004.1"/>
</dbReference>
<name>A0ABX2IQ82_9RHOB</name>
<dbReference type="EMBL" id="JABUFE010000004">
    <property type="protein sequence ID" value="NSX55017.1"/>
    <property type="molecule type" value="Genomic_DNA"/>
</dbReference>
<reference evidence="1 2" key="1">
    <citation type="submission" date="2020-06" db="EMBL/GenBank/DDBJ databases">
        <title>Sulfitobacter algicola sp. nov., isolated from green algae.</title>
        <authorList>
            <person name="Wang C."/>
        </authorList>
    </citation>
    <scope>NUCLEOTIDE SEQUENCE [LARGE SCALE GENOMIC DNA]</scope>
    <source>
        <strain evidence="1 2">1151</strain>
    </source>
</reference>
<dbReference type="InterPro" id="IPR013328">
    <property type="entry name" value="6PGD_dom2"/>
</dbReference>
<comment type="caution">
    <text evidence="1">The sequence shown here is derived from an EMBL/GenBank/DDBJ whole genome shotgun (WGS) entry which is preliminary data.</text>
</comment>
<proteinExistence type="predicted"/>
<dbReference type="Proteomes" id="UP000777935">
    <property type="component" value="Unassembled WGS sequence"/>
</dbReference>
<evidence type="ECO:0000313" key="2">
    <source>
        <dbReference type="Proteomes" id="UP000777935"/>
    </source>
</evidence>
<organism evidence="1 2">
    <name type="scientific">Parasulfitobacter algicola</name>
    <dbReference type="NCBI Taxonomy" id="2614809"/>
    <lineage>
        <taxon>Bacteria</taxon>
        <taxon>Pseudomonadati</taxon>
        <taxon>Pseudomonadota</taxon>
        <taxon>Alphaproteobacteria</taxon>
        <taxon>Rhodobacterales</taxon>
        <taxon>Roseobacteraceae</taxon>
        <taxon>Parasulfitobacter</taxon>
    </lineage>
</organism>
<accession>A0ABX2IQ82</accession>
<protein>
    <submittedName>
        <fullName evidence="1">Uncharacterized protein</fullName>
    </submittedName>
</protein>
<sequence length="62" mass="6575">MNEHYETGLIIRADTAKLPLPLTQTALDQYRAAADAGLGHEDDAAITKLIASSAGLRLPVDT</sequence>
<evidence type="ECO:0000313" key="1">
    <source>
        <dbReference type="EMBL" id="NSX55017.1"/>
    </source>
</evidence>